<protein>
    <submittedName>
        <fullName evidence="2">Family 2 glycosyl transferase</fullName>
    </submittedName>
</protein>
<keyword evidence="2" id="KW-0808">Transferase</keyword>
<dbReference type="RefSeq" id="WP_175044135.1">
    <property type="nucleotide sequence ID" value="NZ_CABVQI010000008.1"/>
</dbReference>
<dbReference type="AlphaFoldDB" id="A0A6P2V7P7"/>
<dbReference type="PANTHER" id="PTHR43179:SF7">
    <property type="entry name" value="RHAMNOSYLTRANSFERASE WBBL"/>
    <property type="match status" value="1"/>
</dbReference>
<feature type="domain" description="Glycosyltransferase 2-like" evidence="1">
    <location>
        <begin position="465"/>
        <end position="641"/>
    </location>
</feature>
<feature type="domain" description="Glycosyltransferase 2-like" evidence="1">
    <location>
        <begin position="225"/>
        <end position="321"/>
    </location>
</feature>
<proteinExistence type="predicted"/>
<evidence type="ECO:0000313" key="2">
    <source>
        <dbReference type="EMBL" id="VWC84297.1"/>
    </source>
</evidence>
<name>A0A6P2V7P7_BURL3</name>
<accession>A0A6P2V7P7</accession>
<dbReference type="SUPFAM" id="SSF53448">
    <property type="entry name" value="Nucleotide-diphospho-sugar transferases"/>
    <property type="match status" value="2"/>
</dbReference>
<reference evidence="2 3" key="1">
    <citation type="submission" date="2019-09" db="EMBL/GenBank/DDBJ databases">
        <authorList>
            <person name="Depoorter E."/>
        </authorList>
    </citation>
    <scope>NUCLEOTIDE SEQUENCE [LARGE SCALE GENOMIC DNA]</scope>
    <source>
        <strain evidence="2">R-18112</strain>
    </source>
</reference>
<organism evidence="2 3">
    <name type="scientific">Burkholderia lata (strain ATCC 17760 / DSM 23089 / LMG 22485 / NCIMB 9086 / R18194 / 383)</name>
    <dbReference type="NCBI Taxonomy" id="482957"/>
    <lineage>
        <taxon>Bacteria</taxon>
        <taxon>Pseudomonadati</taxon>
        <taxon>Pseudomonadota</taxon>
        <taxon>Betaproteobacteria</taxon>
        <taxon>Burkholderiales</taxon>
        <taxon>Burkholderiaceae</taxon>
        <taxon>Burkholderia</taxon>
        <taxon>Burkholderia cepacia complex</taxon>
    </lineage>
</organism>
<evidence type="ECO:0000259" key="1">
    <source>
        <dbReference type="Pfam" id="PF00535"/>
    </source>
</evidence>
<dbReference type="CDD" id="cd04186">
    <property type="entry name" value="GT_2_like_c"/>
    <property type="match status" value="1"/>
</dbReference>
<gene>
    <name evidence="2" type="ORF">BLA18112_02853</name>
</gene>
<dbReference type="Proteomes" id="UP000494274">
    <property type="component" value="Unassembled WGS sequence"/>
</dbReference>
<sequence>MFDFNALRLTWGMPFLVDPSEAEMHVSEDRPGIRVYLVDVRLLPGWYMIELRASGQAAQVRARIRLPGGPSAATLAMTLSARQVSKRLVHLPVRGKIEIEIDLDDRTAEHIETFRLARVTSRFAHSRIMTKLEALHPRYKPCGDDYDLADDRRGRGDLAQAWRDYCCLFEASELLVGYPDWIRHFDTPSHDTIKVMQDNLHRFAAGPVFAIGMEVPNAPSPHWETAIRSVAAQIYPRWRLLIVDRRSDADRTDLIPRDLRADVRIRVIQDHASADVHSTLDRALAESGNWVMFFGQDDVLPRHGLYVVADAIDRRPDVDLLYSDEDCIDVDSVRHSPHFKSDWDEDLMLSSDLFSGLGIYRTEVFASCGGRDHRHGAASRYDMTLRCLAHASRDRILHIPRVLYHNRGEPESNRDPVARRDACDASRLAVVRHLSRAGIQATVSSTEHGRHVRYPVPEQAPLVTLVIPTRNGFSLLSRCVDSIIAKTHYRAFEIVIVDNGSDDPDTLAYMARLATDHGVRILRDDRPFNYSALNNRAVEMADGEFVALVNNDVEIIDGGWLDEVMGHALRPEVGIVGVKLLYTNGSVQHAGVIVGLSGCADHLHRGLGRNEPGYQARAVTTRSLSAVTGACLVVRRSLYRQLGGLNEIDLAVAFNDVDFCLRVRQAGYAVIWTPHAVLFHHESATRGQDDTAEKMARAAREIDYMRRHWPDLIANDPAYSPNLSLDRFDCQLAWPPRVASLRRLALRAPGATIV</sequence>
<dbReference type="GO" id="GO:0016740">
    <property type="term" value="F:transferase activity"/>
    <property type="evidence" value="ECO:0007669"/>
    <property type="project" value="UniProtKB-KW"/>
</dbReference>
<dbReference type="Gene3D" id="3.90.550.10">
    <property type="entry name" value="Spore Coat Polysaccharide Biosynthesis Protein SpsA, Chain A"/>
    <property type="match status" value="2"/>
</dbReference>
<dbReference type="EMBL" id="CABVQI010000008">
    <property type="protein sequence ID" value="VWC84297.1"/>
    <property type="molecule type" value="Genomic_DNA"/>
</dbReference>
<dbReference type="PANTHER" id="PTHR43179">
    <property type="entry name" value="RHAMNOSYLTRANSFERASE WBBL"/>
    <property type="match status" value="1"/>
</dbReference>
<dbReference type="Pfam" id="PF00535">
    <property type="entry name" value="Glycos_transf_2"/>
    <property type="match status" value="2"/>
</dbReference>
<dbReference type="InterPro" id="IPR029044">
    <property type="entry name" value="Nucleotide-diphossugar_trans"/>
</dbReference>
<dbReference type="InterPro" id="IPR001173">
    <property type="entry name" value="Glyco_trans_2-like"/>
</dbReference>
<evidence type="ECO:0000313" key="3">
    <source>
        <dbReference type="Proteomes" id="UP000494274"/>
    </source>
</evidence>